<proteinExistence type="predicted"/>
<dbReference type="GO" id="GO:0003700">
    <property type="term" value="F:DNA-binding transcription factor activity"/>
    <property type="evidence" value="ECO:0007669"/>
    <property type="project" value="InterPro"/>
</dbReference>
<dbReference type="PANTHER" id="PTHR34580:SF3">
    <property type="entry name" value="PROTEIN PAFB"/>
    <property type="match status" value="1"/>
</dbReference>
<dbReference type="SUPFAM" id="SSF46785">
    <property type="entry name" value="Winged helix' DNA-binding domain"/>
    <property type="match status" value="1"/>
</dbReference>
<dbReference type="InterPro" id="IPR051534">
    <property type="entry name" value="CBASS_pafABC_assoc_protein"/>
</dbReference>
<dbReference type="eggNOG" id="COG2378">
    <property type="taxonomic scope" value="Bacteria"/>
</dbReference>
<dbReference type="AlphaFoldDB" id="Q3BS96"/>
<dbReference type="EMBL" id="AM039952">
    <property type="protein sequence ID" value="CAJ24313.1"/>
    <property type="molecule type" value="Genomic_DNA"/>
</dbReference>
<dbReference type="Pfam" id="PF13280">
    <property type="entry name" value="WYL"/>
    <property type="match status" value="1"/>
</dbReference>
<reference evidence="4 5" key="1">
    <citation type="journal article" date="2005" name="J. Bacteriol.">
        <title>Insights into genome plasticity and pathogenicity of the plant pathogenic Bacterium Xanthomonas campestris pv. vesicatoria revealed by the complete genome sequence.</title>
        <authorList>
            <person name="Thieme F."/>
            <person name="Koebnik R."/>
            <person name="Bekel T."/>
            <person name="Berger C."/>
            <person name="Boch J."/>
            <person name="Buettner D."/>
            <person name="Caldana C."/>
            <person name="Gaigalat L."/>
            <person name="Goesmann A."/>
            <person name="Kay S."/>
            <person name="Kirchner O."/>
            <person name="Lanz C."/>
            <person name="Linke B."/>
            <person name="McHardy A.C."/>
            <person name="Meyer F."/>
            <person name="Mittenhuber G."/>
            <person name="Nies D.H."/>
            <person name="Niesbach-Kloesgen U."/>
            <person name="Patschkowski T."/>
            <person name="Rueckert C."/>
            <person name="Rupp O."/>
            <person name="Schneicker S."/>
            <person name="Schuster S.C."/>
            <person name="Vorhoelter F.J."/>
            <person name="Weber E."/>
            <person name="Puehler A."/>
            <person name="Bonas U."/>
            <person name="Bartels D."/>
            <person name="Kaiser O."/>
        </authorList>
    </citation>
    <scope>NUCLEOTIDE SEQUENCE [LARGE SCALE GENOMIC DNA]</scope>
    <source>
        <strain evidence="4 5">85-10</strain>
    </source>
</reference>
<evidence type="ECO:0000259" key="3">
    <source>
        <dbReference type="PROSITE" id="PS51000"/>
    </source>
</evidence>
<dbReference type="STRING" id="456327.BJD11_09690"/>
<evidence type="ECO:0000313" key="5">
    <source>
        <dbReference type="Proteomes" id="UP000007069"/>
    </source>
</evidence>
<dbReference type="KEGG" id="xcv:XCV2636"/>
<sequence>MRSPGWLRRRCEWGWRVSRSYGPLADSFCPQYGGAMASTAARLLRLLSLLQGGRSWSGVALAERLDIHPRSLRRDIERLREAGYPVHAAPGSGGGYRLGQGGAALPLLLEEDEALTVAVALRAAAPAVRGMDAAAARLMAKLDPLLPRRSGQRASAAHAAMASMPASETESLVDAGLLAQLAAACRDRATLRLDYRRHSGTAITRSVEPALLVNYGRRWYLLVWDCERQDWRSLRADRIDQAVATGARFAPRALPEEPLQLLRKAIGEAPFPCRARVRLAGTVEALAARIPPWLGALQADGPAHCWLGLGAPSMPALAANLLLLDLPFDAIAPAQARHTLTQALDTLRTQLDRLPQ</sequence>
<evidence type="ECO:0000256" key="2">
    <source>
        <dbReference type="ARBA" id="ARBA00023163"/>
    </source>
</evidence>
<organism evidence="5">
    <name type="scientific">Xanthomonas euvesicatoria pv. vesicatoria (strain 85-10)</name>
    <name type="common">Xanthomonas campestris pv. vesicatoria</name>
    <dbReference type="NCBI Taxonomy" id="316273"/>
    <lineage>
        <taxon>Bacteria</taxon>
        <taxon>Pseudomonadati</taxon>
        <taxon>Pseudomonadota</taxon>
        <taxon>Gammaproteobacteria</taxon>
        <taxon>Lysobacterales</taxon>
        <taxon>Lysobacteraceae</taxon>
        <taxon>Xanthomonas</taxon>
    </lineage>
</organism>
<dbReference type="InterPro" id="IPR001034">
    <property type="entry name" value="DeoR_HTH"/>
</dbReference>
<dbReference type="Pfam" id="PF08279">
    <property type="entry name" value="HTH_11"/>
    <property type="match status" value="1"/>
</dbReference>
<dbReference type="InterPro" id="IPR013196">
    <property type="entry name" value="HTH_11"/>
</dbReference>
<dbReference type="InterPro" id="IPR026881">
    <property type="entry name" value="WYL_dom"/>
</dbReference>
<dbReference type="InterPro" id="IPR036388">
    <property type="entry name" value="WH-like_DNA-bd_sf"/>
</dbReference>
<keyword evidence="1" id="KW-0805">Transcription regulation</keyword>
<evidence type="ECO:0000313" key="4">
    <source>
        <dbReference type="EMBL" id="CAJ24313.1"/>
    </source>
</evidence>
<dbReference type="HOGENOM" id="CLU_041141_1_0_6"/>
<dbReference type="PANTHER" id="PTHR34580">
    <property type="match status" value="1"/>
</dbReference>
<dbReference type="PROSITE" id="PS52050">
    <property type="entry name" value="WYL"/>
    <property type="match status" value="1"/>
</dbReference>
<feature type="domain" description="HTH deoR-type" evidence="3">
    <location>
        <begin position="39"/>
        <end position="105"/>
    </location>
</feature>
<gene>
    <name evidence="4" type="ordered locus">XCV2636</name>
</gene>
<name>Q3BS96_XANE5</name>
<dbReference type="InterPro" id="IPR036390">
    <property type="entry name" value="WH_DNA-bd_sf"/>
</dbReference>
<dbReference type="Gene3D" id="1.10.10.10">
    <property type="entry name" value="Winged helix-like DNA-binding domain superfamily/Winged helix DNA-binding domain"/>
    <property type="match status" value="1"/>
</dbReference>
<keyword evidence="2" id="KW-0804">Transcription</keyword>
<evidence type="ECO:0000256" key="1">
    <source>
        <dbReference type="ARBA" id="ARBA00023015"/>
    </source>
</evidence>
<dbReference type="Proteomes" id="UP000007069">
    <property type="component" value="Chromosome"/>
</dbReference>
<accession>Q3BS96</accession>
<protein>
    <submittedName>
        <fullName evidence="4">Putative transcriptional regulator</fullName>
    </submittedName>
</protein>
<dbReference type="PROSITE" id="PS51000">
    <property type="entry name" value="HTH_DEOR_2"/>
    <property type="match status" value="1"/>
</dbReference>